<dbReference type="RefSeq" id="WP_273748114.1">
    <property type="nucleotide sequence ID" value="NZ_JAQSJE010000008.1"/>
</dbReference>
<keyword evidence="9" id="KW-0411">Iron-sulfur</keyword>
<dbReference type="Gene3D" id="3.40.50.740">
    <property type="match status" value="1"/>
</dbReference>
<dbReference type="PANTHER" id="PTHR43742">
    <property type="entry name" value="TRIMETHYLAMINE-N-OXIDE REDUCTASE"/>
    <property type="match status" value="1"/>
</dbReference>
<dbReference type="PANTHER" id="PTHR43742:SF9">
    <property type="entry name" value="TETRATHIONATE REDUCTASE SUBUNIT A"/>
    <property type="match status" value="1"/>
</dbReference>
<dbReference type="CDD" id="cd02780">
    <property type="entry name" value="MopB_CT_Tetrathionate_Arsenate-R"/>
    <property type="match status" value="1"/>
</dbReference>
<proteinExistence type="inferred from homology"/>
<evidence type="ECO:0000256" key="5">
    <source>
        <dbReference type="ARBA" id="ARBA00022723"/>
    </source>
</evidence>
<accession>A0ABT5MQM9</accession>
<dbReference type="Gene3D" id="2.40.40.20">
    <property type="match status" value="1"/>
</dbReference>
<feature type="domain" description="4Fe-4S Mo/W bis-MGD-type" evidence="10">
    <location>
        <begin position="71"/>
        <end position="155"/>
    </location>
</feature>
<evidence type="ECO:0000256" key="4">
    <source>
        <dbReference type="ARBA" id="ARBA00022505"/>
    </source>
</evidence>
<sequence>MDNKRRNLLKGGLAIGGAAAFVTGYSPKINKITQGAIYGTSGEKTADPIHGNSLTPEYQIKDGQLISNPDQVVCHTQCMGCWTQCGIRARVDLKTNQVIRISGNPYHPLSSDKTLSFNTPISKAEVLLGGENGLENRSTACARGAAFLDGINSPYRITQPLKRIGKRGEGKWKTISFEQLVDEVVNGGNLFGEGEVEGLKAIRNLKDPIDPQQPDLGPKSNQLLVTFAGPEGRQPLLQRFTQKSFGSINFSNHGAYCGASFRNGSGAIMKDFNGNTHAKPDWDNAEFILFIGTSSAQAGNPFKRMARQLAKRRVDDNFSYVVIAPRLEMTSTLATKNNHWVPIKPEGDLALVMGMIRWIIENDRFNQNYLSRPSPAAMLKAGGVSYCNASHLIISEPNHPMFGQALRINDIQNIDIDPENKVEENIIVVKDAKTGQLIAAKDCEQAVIFVDEIATLLDGSAVKVKSSLSLLKESAQQKNLAEYSKICGVPVQIIENLAKEFTSHGHKANATTHGGTMHSTGFYTSWAIFMLNVLIGNMNKKGGMSVNAGKFKDFGDGPRYDLANFPNQVKPKGTNLARSKKAYENSSEYKQKVAKGENPYPAKGAWYPFSGGQTTEMITSMVQGYPYFTKAWISHMTNPVYGLTAMNLIALEKLKDPKILPLFIAVDAFMNETTALADYIVPDTHNFESWGFSTPWGGVPTKASTARHPIIPSKNAKTNEGDTICMESFIIAVAKKMELPGFGDKAISDLEGNSYPLNRSEDYFLRAAANIAFVGKKAVADASSQDLLLTGVQRIMPQLEQTLKAEEVLKAANIYCKGGRFSPYESAWKEDNLAFQWKNCLQVWNETVAKARHHSNGKKYWGCPIYMEPRFADGSTLEQHYPNSEWRFKLISFKSNLISSVHASLRLLTIKPEGIVAMHRQDAIELGITHGDIVKLSTPSNSITVQIMVIDGLSRGTIAIEHGYGHKQLGATAYTIDDIEIANNPMITKGININDLGILDPTKQIKTPWFDWVCGSSVRQGIPAKVEKI</sequence>
<dbReference type="Proteomes" id="UP001221909">
    <property type="component" value="Unassembled WGS sequence"/>
</dbReference>
<keyword evidence="4" id="KW-0500">Molybdenum</keyword>
<dbReference type="SUPFAM" id="SSF53706">
    <property type="entry name" value="Formate dehydrogenase/DMSO reductase, domains 1-3"/>
    <property type="match status" value="1"/>
</dbReference>
<dbReference type="PROSITE" id="PS51669">
    <property type="entry name" value="4FE4S_MOW_BIS_MGD"/>
    <property type="match status" value="1"/>
</dbReference>
<keyword evidence="3" id="KW-0004">4Fe-4S</keyword>
<keyword evidence="5" id="KW-0479">Metal-binding</keyword>
<reference evidence="11 12" key="1">
    <citation type="submission" date="2023-02" db="EMBL/GenBank/DDBJ databases">
        <title>Mannheimia cairiniae sp. nov., a novel species of Mannheimia obtained from moscovy ducks (Cairina moschata) and reclassification of Mannheimia ovis as heterotypic synonym of Mannheimia pernigra.</title>
        <authorList>
            <person name="Christensen H."/>
        </authorList>
    </citation>
    <scope>NUCLEOTIDE SEQUENCE [LARGE SCALE GENOMIC DNA]</scope>
    <source>
        <strain evidence="11 12">AT1</strain>
    </source>
</reference>
<evidence type="ECO:0000259" key="10">
    <source>
        <dbReference type="PROSITE" id="PS51669"/>
    </source>
</evidence>
<evidence type="ECO:0000256" key="9">
    <source>
        <dbReference type="ARBA" id="ARBA00023014"/>
    </source>
</evidence>
<evidence type="ECO:0000256" key="6">
    <source>
        <dbReference type="ARBA" id="ARBA00022729"/>
    </source>
</evidence>
<gene>
    <name evidence="11" type="ORF">PTQ27_08350</name>
</gene>
<evidence type="ECO:0000313" key="12">
    <source>
        <dbReference type="Proteomes" id="UP001221909"/>
    </source>
</evidence>
<dbReference type="Pfam" id="PF00384">
    <property type="entry name" value="Molybdopterin"/>
    <property type="match status" value="1"/>
</dbReference>
<dbReference type="Gene3D" id="3.30.200.210">
    <property type="match status" value="1"/>
</dbReference>
<keyword evidence="7" id="KW-0560">Oxidoreductase</keyword>
<dbReference type="Pfam" id="PF01568">
    <property type="entry name" value="Molydop_binding"/>
    <property type="match status" value="1"/>
</dbReference>
<name>A0ABT5MQM9_9PAST</name>
<dbReference type="InterPro" id="IPR050612">
    <property type="entry name" value="Prok_Mopterin_Oxidored"/>
</dbReference>
<evidence type="ECO:0000256" key="7">
    <source>
        <dbReference type="ARBA" id="ARBA00023002"/>
    </source>
</evidence>
<dbReference type="InterPro" id="IPR006963">
    <property type="entry name" value="Mopterin_OxRdtase_4Fe-4S_dom"/>
</dbReference>
<dbReference type="InterPro" id="IPR006311">
    <property type="entry name" value="TAT_signal"/>
</dbReference>
<evidence type="ECO:0000256" key="3">
    <source>
        <dbReference type="ARBA" id="ARBA00022485"/>
    </source>
</evidence>
<dbReference type="PROSITE" id="PS51318">
    <property type="entry name" value="TAT"/>
    <property type="match status" value="1"/>
</dbReference>
<dbReference type="EMBL" id="JAQSJE010000008">
    <property type="protein sequence ID" value="MDD0824472.1"/>
    <property type="molecule type" value="Genomic_DNA"/>
</dbReference>
<dbReference type="InterPro" id="IPR037946">
    <property type="entry name" value="MopB_CT_Tetrathionate"/>
</dbReference>
<organism evidence="11 12">
    <name type="scientific">Mannheimia cairinae</name>
    <dbReference type="NCBI Taxonomy" id="3025936"/>
    <lineage>
        <taxon>Bacteria</taxon>
        <taxon>Pseudomonadati</taxon>
        <taxon>Pseudomonadota</taxon>
        <taxon>Gammaproteobacteria</taxon>
        <taxon>Pasteurellales</taxon>
        <taxon>Pasteurellaceae</taxon>
        <taxon>Mannheimia</taxon>
    </lineage>
</organism>
<evidence type="ECO:0000256" key="2">
    <source>
        <dbReference type="ARBA" id="ARBA00010312"/>
    </source>
</evidence>
<comment type="cofactor">
    <cofactor evidence="1">
        <name>Mo-bis(molybdopterin guanine dinucleotide)</name>
        <dbReference type="ChEBI" id="CHEBI:60539"/>
    </cofactor>
</comment>
<evidence type="ECO:0000256" key="1">
    <source>
        <dbReference type="ARBA" id="ARBA00001942"/>
    </source>
</evidence>
<dbReference type="InterPro" id="IPR009010">
    <property type="entry name" value="Asp_de-COase-like_dom_sf"/>
</dbReference>
<evidence type="ECO:0000256" key="8">
    <source>
        <dbReference type="ARBA" id="ARBA00023004"/>
    </source>
</evidence>
<protein>
    <submittedName>
        <fullName evidence="11">Tetrathionate reductase subunit A</fullName>
    </submittedName>
</protein>
<comment type="similarity">
    <text evidence="2">Belongs to the prokaryotic molybdopterin-containing oxidoreductase family.</text>
</comment>
<dbReference type="InterPro" id="IPR006656">
    <property type="entry name" value="Mopterin_OxRdtase"/>
</dbReference>
<evidence type="ECO:0000313" key="11">
    <source>
        <dbReference type="EMBL" id="MDD0824472.1"/>
    </source>
</evidence>
<dbReference type="SMART" id="SM00926">
    <property type="entry name" value="Molybdop_Fe4S4"/>
    <property type="match status" value="1"/>
</dbReference>
<dbReference type="InterPro" id="IPR006657">
    <property type="entry name" value="MoPterin_dinucl-bd_dom"/>
</dbReference>
<keyword evidence="6" id="KW-0732">Signal</keyword>
<dbReference type="Gene3D" id="3.40.228.10">
    <property type="entry name" value="Dimethylsulfoxide Reductase, domain 2"/>
    <property type="match status" value="1"/>
</dbReference>
<dbReference type="InterPro" id="IPR041929">
    <property type="entry name" value="Tetrathionate-R_A_N"/>
</dbReference>
<dbReference type="SUPFAM" id="SSF50692">
    <property type="entry name" value="ADC-like"/>
    <property type="match status" value="1"/>
</dbReference>
<dbReference type="CDD" id="cd02758">
    <property type="entry name" value="MopB_Tetrathionate-Ra"/>
    <property type="match status" value="1"/>
</dbReference>
<comment type="caution">
    <text evidence="11">The sequence shown here is derived from an EMBL/GenBank/DDBJ whole genome shotgun (WGS) entry which is preliminary data.</text>
</comment>
<keyword evidence="8" id="KW-0408">Iron</keyword>
<keyword evidence="12" id="KW-1185">Reference proteome</keyword>